<reference evidence="7" key="1">
    <citation type="submission" date="2020-06" db="EMBL/GenBank/DDBJ databases">
        <title>WGS assembly of Ceratodon purpureus strain R40.</title>
        <authorList>
            <person name="Carey S.B."/>
            <person name="Jenkins J."/>
            <person name="Shu S."/>
            <person name="Lovell J.T."/>
            <person name="Sreedasyam A."/>
            <person name="Maumus F."/>
            <person name="Tiley G.P."/>
            <person name="Fernandez-Pozo N."/>
            <person name="Barry K."/>
            <person name="Chen C."/>
            <person name="Wang M."/>
            <person name="Lipzen A."/>
            <person name="Daum C."/>
            <person name="Saski C.A."/>
            <person name="Payton A.C."/>
            <person name="Mcbreen J.C."/>
            <person name="Conrad R.E."/>
            <person name="Kollar L.M."/>
            <person name="Olsson S."/>
            <person name="Huttunen S."/>
            <person name="Landis J.B."/>
            <person name="Wickett N.J."/>
            <person name="Johnson M.G."/>
            <person name="Rensing S.A."/>
            <person name="Grimwood J."/>
            <person name="Schmutz J."/>
            <person name="Mcdaniel S.F."/>
        </authorList>
    </citation>
    <scope>NUCLEOTIDE SEQUENCE</scope>
    <source>
        <strain evidence="7">R40</strain>
    </source>
</reference>
<evidence type="ECO:0000256" key="3">
    <source>
        <dbReference type="ARBA" id="ARBA00022691"/>
    </source>
</evidence>
<dbReference type="PANTHER" id="PTHR11746">
    <property type="entry name" value="O-METHYLTRANSFERASE"/>
    <property type="match status" value="1"/>
</dbReference>
<protein>
    <submittedName>
        <fullName evidence="7">Uncharacterized protein</fullName>
    </submittedName>
</protein>
<evidence type="ECO:0000313" key="7">
    <source>
        <dbReference type="EMBL" id="KAG0561054.1"/>
    </source>
</evidence>
<dbReference type="EMBL" id="CM026430">
    <property type="protein sequence ID" value="KAG0561055.1"/>
    <property type="molecule type" value="Genomic_DNA"/>
</dbReference>
<dbReference type="InterPro" id="IPR001077">
    <property type="entry name" value="COMT_C"/>
</dbReference>
<keyword evidence="1" id="KW-0489">Methyltransferase</keyword>
<dbReference type="GO" id="GO:0008171">
    <property type="term" value="F:O-methyltransferase activity"/>
    <property type="evidence" value="ECO:0007669"/>
    <property type="project" value="InterPro"/>
</dbReference>
<evidence type="ECO:0000256" key="1">
    <source>
        <dbReference type="ARBA" id="ARBA00022603"/>
    </source>
</evidence>
<evidence type="ECO:0000313" key="8">
    <source>
        <dbReference type="Proteomes" id="UP000822688"/>
    </source>
</evidence>
<sequence>MSMAINIMDGASNGNDGVDAKAPAIIHHNVRLAAYDLVTMATIPGAVIALARLNIFEALARATTTPHLSIPELAALALPGKRIDLTYLGRLLRLMAAKKILREVVTVDKNNTVTERRYSLEPLGRLLVDNSKKGSLLHMLYVQQFSEFHQAMDHLHETVLDETIQPFARAHGIPAWEYFKQHPERGVVVNEAMVGFSKLCMPDLLDVYRGFDDVHVLVDVGGGFGASLGLITARHPHISGINFDQPQVIAAAPQLPGVVHVGGNMFESIPSGGDAIFMKAILHSWEDKRCLTILKNCYQALPAHGKVISVEFTVPEILDTEEGDSVALQNDIYMMTWTDAGGRERTERHMRELGLAAGFKEVHVICKLDTLAVLEFRKP</sequence>
<dbReference type="PIRSF" id="PIRSF005739">
    <property type="entry name" value="O-mtase"/>
    <property type="match status" value="1"/>
</dbReference>
<dbReference type="SUPFAM" id="SSF53335">
    <property type="entry name" value="S-adenosyl-L-methionine-dependent methyltransferases"/>
    <property type="match status" value="1"/>
</dbReference>
<evidence type="ECO:0000256" key="4">
    <source>
        <dbReference type="PIRSR" id="PIRSR005739-1"/>
    </source>
</evidence>
<evidence type="ECO:0000256" key="2">
    <source>
        <dbReference type="ARBA" id="ARBA00022679"/>
    </source>
</evidence>
<dbReference type="Proteomes" id="UP000822688">
    <property type="component" value="Chromosome 9"/>
</dbReference>
<dbReference type="Gene3D" id="3.40.50.150">
    <property type="entry name" value="Vaccinia Virus protein VP39"/>
    <property type="match status" value="1"/>
</dbReference>
<gene>
    <name evidence="7" type="ORF">KC19_9G033600</name>
</gene>
<dbReference type="GO" id="GO:0032259">
    <property type="term" value="P:methylation"/>
    <property type="evidence" value="ECO:0007669"/>
    <property type="project" value="UniProtKB-KW"/>
</dbReference>
<dbReference type="AlphaFoldDB" id="A0A8T0GSC0"/>
<dbReference type="InterPro" id="IPR016461">
    <property type="entry name" value="COMT-like"/>
</dbReference>
<dbReference type="PROSITE" id="PS51683">
    <property type="entry name" value="SAM_OMT_II"/>
    <property type="match status" value="1"/>
</dbReference>
<dbReference type="InterPro" id="IPR012967">
    <property type="entry name" value="COMT_dimerisation"/>
</dbReference>
<comment type="caution">
    <text evidence="7">The sequence shown here is derived from an EMBL/GenBank/DDBJ whole genome shotgun (WGS) entry which is preliminary data.</text>
</comment>
<proteinExistence type="predicted"/>
<feature type="active site" description="Proton acceptor" evidence="4">
    <location>
        <position position="283"/>
    </location>
</feature>
<evidence type="ECO:0000259" key="6">
    <source>
        <dbReference type="Pfam" id="PF08100"/>
    </source>
</evidence>
<feature type="domain" description="O-methyltransferase dimerisation" evidence="6">
    <location>
        <begin position="37"/>
        <end position="128"/>
    </location>
</feature>
<dbReference type="InterPro" id="IPR036390">
    <property type="entry name" value="WH_DNA-bd_sf"/>
</dbReference>
<feature type="domain" description="O-methyltransferase C-terminal" evidence="5">
    <location>
        <begin position="154"/>
        <end position="360"/>
    </location>
</feature>
<accession>A0A8T0GSC0</accession>
<dbReference type="OrthoDB" id="1606438at2759"/>
<dbReference type="SUPFAM" id="SSF46785">
    <property type="entry name" value="Winged helix' DNA-binding domain"/>
    <property type="match status" value="1"/>
</dbReference>
<dbReference type="Pfam" id="PF08100">
    <property type="entry name" value="Dimerisation"/>
    <property type="match status" value="1"/>
</dbReference>
<dbReference type="InterPro" id="IPR036388">
    <property type="entry name" value="WH-like_DNA-bd_sf"/>
</dbReference>
<dbReference type="GO" id="GO:0046983">
    <property type="term" value="F:protein dimerization activity"/>
    <property type="evidence" value="ECO:0007669"/>
    <property type="project" value="InterPro"/>
</dbReference>
<keyword evidence="2" id="KW-0808">Transferase</keyword>
<keyword evidence="3" id="KW-0949">S-adenosyl-L-methionine</keyword>
<organism evidence="7 8">
    <name type="scientific">Ceratodon purpureus</name>
    <name type="common">Fire moss</name>
    <name type="synonym">Dicranum purpureum</name>
    <dbReference type="NCBI Taxonomy" id="3225"/>
    <lineage>
        <taxon>Eukaryota</taxon>
        <taxon>Viridiplantae</taxon>
        <taxon>Streptophyta</taxon>
        <taxon>Embryophyta</taxon>
        <taxon>Bryophyta</taxon>
        <taxon>Bryophytina</taxon>
        <taxon>Bryopsida</taxon>
        <taxon>Dicranidae</taxon>
        <taxon>Pseudoditrichales</taxon>
        <taxon>Ditrichaceae</taxon>
        <taxon>Ceratodon</taxon>
    </lineage>
</organism>
<dbReference type="InterPro" id="IPR029063">
    <property type="entry name" value="SAM-dependent_MTases_sf"/>
</dbReference>
<evidence type="ECO:0000259" key="5">
    <source>
        <dbReference type="Pfam" id="PF00891"/>
    </source>
</evidence>
<dbReference type="Pfam" id="PF00891">
    <property type="entry name" value="Methyltransf_2"/>
    <property type="match status" value="1"/>
</dbReference>
<name>A0A8T0GSC0_CERPU</name>
<dbReference type="EMBL" id="CM026430">
    <property type="protein sequence ID" value="KAG0561054.1"/>
    <property type="molecule type" value="Genomic_DNA"/>
</dbReference>
<keyword evidence="8" id="KW-1185">Reference proteome</keyword>
<dbReference type="Gene3D" id="1.10.10.10">
    <property type="entry name" value="Winged helix-like DNA-binding domain superfamily/Winged helix DNA-binding domain"/>
    <property type="match status" value="1"/>
</dbReference>